<dbReference type="PANTHER" id="PTHR30023">
    <property type="entry name" value="D-ALANYL-D-ALANINE CARBOXYPEPTIDASE"/>
    <property type="match status" value="1"/>
</dbReference>
<evidence type="ECO:0000256" key="1">
    <source>
        <dbReference type="ARBA" id="ARBA00006096"/>
    </source>
</evidence>
<keyword evidence="4" id="KW-1185">Reference proteome</keyword>
<dbReference type="GO" id="GO:0000270">
    <property type="term" value="P:peptidoglycan metabolic process"/>
    <property type="evidence" value="ECO:0007669"/>
    <property type="project" value="TreeGrafter"/>
</dbReference>
<accession>A0A0K9H012</accession>
<dbReference type="STRING" id="1679170.AC625_02515"/>
<comment type="similarity">
    <text evidence="1">Belongs to the peptidase S13 family.</text>
</comment>
<dbReference type="AlphaFoldDB" id="A0A0K9H012"/>
<dbReference type="InterPro" id="IPR012338">
    <property type="entry name" value="Beta-lactam/transpept-like"/>
</dbReference>
<dbReference type="Pfam" id="PF02113">
    <property type="entry name" value="Peptidase_S13"/>
    <property type="match status" value="1"/>
</dbReference>
<dbReference type="PANTHER" id="PTHR30023:SF0">
    <property type="entry name" value="PENICILLIN-SENSITIVE CARBOXYPEPTIDASE A"/>
    <property type="match status" value="1"/>
</dbReference>
<keyword evidence="3" id="KW-0121">Carboxypeptidase</keyword>
<evidence type="ECO:0000313" key="3">
    <source>
        <dbReference type="EMBL" id="KMY52196.1"/>
    </source>
</evidence>
<evidence type="ECO:0000313" key="4">
    <source>
        <dbReference type="Proteomes" id="UP000037146"/>
    </source>
</evidence>
<dbReference type="GO" id="GO:0004185">
    <property type="term" value="F:serine-type carboxypeptidase activity"/>
    <property type="evidence" value="ECO:0007669"/>
    <property type="project" value="InterPro"/>
</dbReference>
<organism evidence="3 4">
    <name type="scientific">Peribacillus loiseleuriae</name>
    <dbReference type="NCBI Taxonomy" id="1679170"/>
    <lineage>
        <taxon>Bacteria</taxon>
        <taxon>Bacillati</taxon>
        <taxon>Bacillota</taxon>
        <taxon>Bacilli</taxon>
        <taxon>Bacillales</taxon>
        <taxon>Bacillaceae</taxon>
        <taxon>Peribacillus</taxon>
    </lineage>
</organism>
<dbReference type="EMBL" id="LFZW01000001">
    <property type="protein sequence ID" value="KMY52196.1"/>
    <property type="molecule type" value="Genomic_DNA"/>
</dbReference>
<name>A0A0K9H012_9BACI</name>
<proteinExistence type="inferred from homology"/>
<dbReference type="InterPro" id="IPR000667">
    <property type="entry name" value="Peptidase_S13"/>
</dbReference>
<sequence>MKYKIKVCVLLLLIFVFTLVQYVEKANGPVLAASGSTFEQQLHPLLADEKLSGAVLGISIRQAATGEVIYEHGGDVRLRPASNMKLLTAAAALETLGENYVFKTELFTDGVMNGDVLTGNLYIKGKGDPTLLQADLDTLATVIKNKGIKTVVGNVIGDDTWYDCERYSVDMIWSDEGEYYGAAISALTIAPNEDYDSGTAIVDVTSGMKVGEGATVKVTPQTEYVKIVNLAKTVAADGKKEIKIVREHRSNTITITGTIPVKSSRTRQWVALWEPTVYTTHVFKNALQAQGITHVGFVKAGKVPNQAKLLATHDSMPLSQLLVPFMKLSNNAHAEHLVKEMGKVIHGEGSWETGLEVVGNTVQSLGMNPTSLKLRDGSGISQINLISANELTKLLYAVQAKVWYPAYVHSLPVAGDSDRFIGGTLRNRMTNTFAAGNVQAKTGTLAATSTLSGYVTTKSGERFIFSILFNNFVDGDSITKIQDDIVVLLAERE</sequence>
<dbReference type="SUPFAM" id="SSF56601">
    <property type="entry name" value="beta-lactamase/transpeptidase-like"/>
    <property type="match status" value="1"/>
</dbReference>
<dbReference type="PRINTS" id="PR00922">
    <property type="entry name" value="DADACBPTASE3"/>
</dbReference>
<evidence type="ECO:0000256" key="2">
    <source>
        <dbReference type="ARBA" id="ARBA00022801"/>
    </source>
</evidence>
<dbReference type="OrthoDB" id="9802627at2"/>
<reference evidence="4" key="1">
    <citation type="submission" date="2015-07" db="EMBL/GenBank/DDBJ databases">
        <title>Genome sequencing project for genomic taxonomy and phylogenomics of Bacillus-like bacteria.</title>
        <authorList>
            <person name="Liu B."/>
            <person name="Wang J."/>
            <person name="Zhu Y."/>
            <person name="Liu G."/>
            <person name="Chen Q."/>
            <person name="Chen Z."/>
            <person name="Lan J."/>
            <person name="Che J."/>
            <person name="Ge C."/>
            <person name="Shi H."/>
            <person name="Pan Z."/>
            <person name="Liu X."/>
        </authorList>
    </citation>
    <scope>NUCLEOTIDE SEQUENCE [LARGE SCALE GENOMIC DNA]</scope>
    <source>
        <strain evidence="4">FJAT-27997</strain>
    </source>
</reference>
<gene>
    <name evidence="3" type="ORF">AC625_02515</name>
</gene>
<dbReference type="GO" id="GO:0006508">
    <property type="term" value="P:proteolysis"/>
    <property type="evidence" value="ECO:0007669"/>
    <property type="project" value="InterPro"/>
</dbReference>
<dbReference type="NCBIfam" id="TIGR00666">
    <property type="entry name" value="PBP4"/>
    <property type="match status" value="1"/>
</dbReference>
<dbReference type="Gene3D" id="3.50.80.20">
    <property type="entry name" value="D-Ala-D-Ala carboxypeptidase C, peptidase S13"/>
    <property type="match status" value="1"/>
</dbReference>
<protein>
    <submittedName>
        <fullName evidence="3">D-alanyl-D-alanine carboxypeptidase</fullName>
    </submittedName>
</protein>
<dbReference type="RefSeq" id="WP_049683553.1">
    <property type="nucleotide sequence ID" value="NZ_LFZW01000001.1"/>
</dbReference>
<keyword evidence="3" id="KW-0645">Protease</keyword>
<comment type="caution">
    <text evidence="3">The sequence shown here is derived from an EMBL/GenBank/DDBJ whole genome shotgun (WGS) entry which is preliminary data.</text>
</comment>
<keyword evidence="2" id="KW-0378">Hydrolase</keyword>
<dbReference type="Gene3D" id="3.40.710.10">
    <property type="entry name" value="DD-peptidase/beta-lactamase superfamily"/>
    <property type="match status" value="2"/>
</dbReference>
<dbReference type="PATRIC" id="fig|1679170.3.peg.499"/>
<dbReference type="Proteomes" id="UP000037146">
    <property type="component" value="Unassembled WGS sequence"/>
</dbReference>